<feature type="signal peptide" evidence="1">
    <location>
        <begin position="1"/>
        <end position="26"/>
    </location>
</feature>
<comment type="caution">
    <text evidence="2">The sequence shown here is derived from an EMBL/GenBank/DDBJ whole genome shotgun (WGS) entry which is preliminary data.</text>
</comment>
<proteinExistence type="predicted"/>
<dbReference type="EMBL" id="DVOO01000006">
    <property type="protein sequence ID" value="HIV24491.1"/>
    <property type="molecule type" value="Genomic_DNA"/>
</dbReference>
<name>A0A9D1T9F2_9FIRM</name>
<keyword evidence="1" id="KW-0732">Signal</keyword>
<dbReference type="Proteomes" id="UP000824169">
    <property type="component" value="Unassembled WGS sequence"/>
</dbReference>
<sequence>MSNGKKLFSLLLTFVFLLVSAGPAAAEEISMTRTAVTMKSNVTDKSELWGYYSDNVFYVSLEDLCEISGYHVLPETENAVTLGNGTGYDNSTRVIELLPDSDEMREGFFSAGLTSDLPSVEISGKQYYSALHFLKYTGAKYVLNPDANPQLMYIKPYDIHDALVDSLDSWNYFSWDELTFEDSSAEDALTWAGVVALIAKDGNPFRLMLDARGLYRENLEDNILMIVANEGTDWLAEGSSASELLSLVNDSYGVSFDWFEFITQIYSPESGSTLSSVFNAISGAGTFIKTGGTFLQSNAEAVETALQYSNLTDTQKLLLENTMLAHSSESDMLAEDDFWHIILEAAENVNARLQSEIRANGDASVKAIRDIALEVNNAANGSFMAANPAMLAWNCMTWVLKLMPQTDQASLLHDAYNCSMIQETANQLFVSAYSDLYYNNFYYNDLPQQEQALNTLRLSLILQLKATLTTRECILNSGLIENAEDQQELSGKAAEVALLLNKTENAVLNGPGMYTTAYQDDLSWMEECSVTPAQLYEYAVRRLQGASFSAVKEGTMAADYADYSDLSFREDMSIGAFATEQMIGSGTYSHTGGSSETAFDFLYVYPQITKTYTKPVSGQYTLQDPLLTLNMPLAAYITEMSAADQEDGSVRLTLDFDGSKMNAFTCGILNTVLPDGFRIYWSPNEAYADQDGILSARIEAEIDAFYNLKEIKVTYSLNGGIQDFTRLDGVTTITLCDIVPGEGSGEAASNPTETADASPSGIWLQQDSADPIFLNLGEDGSLEYYASFSRANDYASQYTVSGERVTLNLVAMDNSGVIPVSYDITGLDDSEMTLSLNADPADSREALYGMETQIAGRYRRLDLTEKQLETASKNLKVPEDLQTEITQNTPYYWSAGERWLVSVKIYAGGEFVAGASFDPFTMEMCTDIYIYSE</sequence>
<evidence type="ECO:0000313" key="2">
    <source>
        <dbReference type="EMBL" id="HIV24491.1"/>
    </source>
</evidence>
<evidence type="ECO:0000313" key="3">
    <source>
        <dbReference type="Proteomes" id="UP000824169"/>
    </source>
</evidence>
<accession>A0A9D1T9F2</accession>
<evidence type="ECO:0000256" key="1">
    <source>
        <dbReference type="SAM" id="SignalP"/>
    </source>
</evidence>
<dbReference type="AlphaFoldDB" id="A0A9D1T9F2"/>
<reference evidence="2" key="1">
    <citation type="submission" date="2020-10" db="EMBL/GenBank/DDBJ databases">
        <authorList>
            <person name="Gilroy R."/>
        </authorList>
    </citation>
    <scope>NUCLEOTIDE SEQUENCE</scope>
    <source>
        <strain evidence="2">CHK188-20938</strain>
    </source>
</reference>
<feature type="chain" id="PRO_5039533913" evidence="1">
    <location>
        <begin position="27"/>
        <end position="933"/>
    </location>
</feature>
<reference evidence="2" key="2">
    <citation type="journal article" date="2021" name="PeerJ">
        <title>Extensive microbial diversity within the chicken gut microbiome revealed by metagenomics and culture.</title>
        <authorList>
            <person name="Gilroy R."/>
            <person name="Ravi A."/>
            <person name="Getino M."/>
            <person name="Pursley I."/>
            <person name="Horton D.L."/>
            <person name="Alikhan N.F."/>
            <person name="Baker D."/>
            <person name="Gharbi K."/>
            <person name="Hall N."/>
            <person name="Watson M."/>
            <person name="Adriaenssens E.M."/>
            <person name="Foster-Nyarko E."/>
            <person name="Jarju S."/>
            <person name="Secka A."/>
            <person name="Antonio M."/>
            <person name="Oren A."/>
            <person name="Chaudhuri R.R."/>
            <person name="La Ragione R."/>
            <person name="Hildebrand F."/>
            <person name="Pallen M.J."/>
        </authorList>
    </citation>
    <scope>NUCLEOTIDE SEQUENCE</scope>
    <source>
        <strain evidence="2">CHK188-20938</strain>
    </source>
</reference>
<gene>
    <name evidence="2" type="ORF">IAB71_01700</name>
</gene>
<organism evidence="2 3">
    <name type="scientific">Candidatus Scatomonas pullistercoris</name>
    <dbReference type="NCBI Taxonomy" id="2840920"/>
    <lineage>
        <taxon>Bacteria</taxon>
        <taxon>Bacillati</taxon>
        <taxon>Bacillota</taxon>
        <taxon>Clostridia</taxon>
        <taxon>Lachnospirales</taxon>
        <taxon>Lachnospiraceae</taxon>
        <taxon>Lachnospiraceae incertae sedis</taxon>
        <taxon>Candidatus Scatomonas</taxon>
    </lineage>
</organism>
<protein>
    <submittedName>
        <fullName evidence="2">Uncharacterized protein</fullName>
    </submittedName>
</protein>